<feature type="transmembrane region" description="Helical" evidence="8">
    <location>
        <begin position="450"/>
        <end position="470"/>
    </location>
</feature>
<organism evidence="9 10">
    <name type="scientific">Sungouiella intermedia</name>
    <dbReference type="NCBI Taxonomy" id="45354"/>
    <lineage>
        <taxon>Eukaryota</taxon>
        <taxon>Fungi</taxon>
        <taxon>Dikarya</taxon>
        <taxon>Ascomycota</taxon>
        <taxon>Saccharomycotina</taxon>
        <taxon>Pichiomycetes</taxon>
        <taxon>Metschnikowiaceae</taxon>
        <taxon>Sungouiella</taxon>
    </lineage>
</organism>
<dbReference type="Gene3D" id="1.20.1250.20">
    <property type="entry name" value="MFS general substrate transporter like domains"/>
    <property type="match status" value="1"/>
</dbReference>
<feature type="compositionally biased region" description="Polar residues" evidence="7">
    <location>
        <begin position="572"/>
        <end position="581"/>
    </location>
</feature>
<feature type="transmembrane region" description="Helical" evidence="8">
    <location>
        <begin position="279"/>
        <end position="301"/>
    </location>
</feature>
<evidence type="ECO:0000256" key="1">
    <source>
        <dbReference type="ARBA" id="ARBA00004141"/>
    </source>
</evidence>
<comment type="subcellular location">
    <subcellularLocation>
        <location evidence="1">Membrane</location>
        <topology evidence="1">Multi-pass membrane protein</topology>
    </subcellularLocation>
</comment>
<dbReference type="STRING" id="45354.A0A1L0BFP1"/>
<evidence type="ECO:0000256" key="3">
    <source>
        <dbReference type="ARBA" id="ARBA00022692"/>
    </source>
</evidence>
<feature type="transmembrane region" description="Helical" evidence="8">
    <location>
        <begin position="516"/>
        <end position="537"/>
    </location>
</feature>
<dbReference type="OrthoDB" id="3639251at2759"/>
<dbReference type="GO" id="GO:0016020">
    <property type="term" value="C:membrane"/>
    <property type="evidence" value="ECO:0007669"/>
    <property type="project" value="UniProtKB-SubCell"/>
</dbReference>
<protein>
    <submittedName>
        <fullName evidence="9">CIC11C00000004225</fullName>
    </submittedName>
</protein>
<gene>
    <name evidence="9" type="ORF">SAMEA4029010_CIC11G00000004225</name>
</gene>
<dbReference type="InterPro" id="IPR011701">
    <property type="entry name" value="MFS"/>
</dbReference>
<dbReference type="InterPro" id="IPR036259">
    <property type="entry name" value="MFS_trans_sf"/>
</dbReference>
<dbReference type="EMBL" id="LT635757">
    <property type="protein sequence ID" value="SGZ50241.1"/>
    <property type="molecule type" value="Genomic_DNA"/>
</dbReference>
<dbReference type="AlphaFoldDB" id="A0A1L0BFP1"/>
<evidence type="ECO:0000256" key="6">
    <source>
        <dbReference type="ARBA" id="ARBA00037968"/>
    </source>
</evidence>
<feature type="transmembrane region" description="Helical" evidence="8">
    <location>
        <begin position="224"/>
        <end position="241"/>
    </location>
</feature>
<dbReference type="SUPFAM" id="SSF103473">
    <property type="entry name" value="MFS general substrate transporter"/>
    <property type="match status" value="1"/>
</dbReference>
<evidence type="ECO:0000313" key="9">
    <source>
        <dbReference type="EMBL" id="SGZ50241.1"/>
    </source>
</evidence>
<evidence type="ECO:0000256" key="4">
    <source>
        <dbReference type="ARBA" id="ARBA00022989"/>
    </source>
</evidence>
<keyword evidence="4 8" id="KW-1133">Transmembrane helix</keyword>
<keyword evidence="2" id="KW-0813">Transport</keyword>
<feature type="transmembrane region" description="Helical" evidence="8">
    <location>
        <begin position="424"/>
        <end position="444"/>
    </location>
</feature>
<keyword evidence="5 8" id="KW-0472">Membrane</keyword>
<keyword evidence="3 8" id="KW-0812">Transmembrane</keyword>
<dbReference type="PANTHER" id="PTHR43791:SF15">
    <property type="entry name" value="TRANSPORTER SEO1-RELATED"/>
    <property type="match status" value="1"/>
</dbReference>
<evidence type="ECO:0000313" key="10">
    <source>
        <dbReference type="Proteomes" id="UP000182334"/>
    </source>
</evidence>
<feature type="transmembrane region" description="Helical" evidence="8">
    <location>
        <begin position="247"/>
        <end position="267"/>
    </location>
</feature>
<feature type="transmembrane region" description="Helical" evidence="8">
    <location>
        <begin position="160"/>
        <end position="178"/>
    </location>
</feature>
<keyword evidence="10" id="KW-1185">Reference proteome</keyword>
<proteinExistence type="inferred from homology"/>
<comment type="similarity">
    <text evidence="6">Belongs to the major facilitator superfamily. Allantoate permease family.</text>
</comment>
<feature type="transmembrane region" description="Helical" evidence="8">
    <location>
        <begin position="482"/>
        <end position="504"/>
    </location>
</feature>
<dbReference type="FunFam" id="1.20.1250.20:FF:000065">
    <property type="entry name" value="Putative MFS pantothenate transporter"/>
    <property type="match status" value="1"/>
</dbReference>
<evidence type="ECO:0000256" key="2">
    <source>
        <dbReference type="ARBA" id="ARBA00022448"/>
    </source>
</evidence>
<dbReference type="GO" id="GO:0022857">
    <property type="term" value="F:transmembrane transporter activity"/>
    <property type="evidence" value="ECO:0007669"/>
    <property type="project" value="InterPro"/>
</dbReference>
<dbReference type="Pfam" id="PF07690">
    <property type="entry name" value="MFS_1"/>
    <property type="match status" value="1"/>
</dbReference>
<name>A0A1L0BFP1_9ASCO</name>
<evidence type="ECO:0000256" key="5">
    <source>
        <dbReference type="ARBA" id="ARBA00023136"/>
    </source>
</evidence>
<evidence type="ECO:0000256" key="8">
    <source>
        <dbReference type="SAM" id="Phobius"/>
    </source>
</evidence>
<sequence length="599" mass="69982">MTELTWVQEYVKDPFHRLKWGFLPVRRVVDEELPEEVSKVGEFKEDLQAGKYDQNEIDIALDDVEYRDEANRKWYKFFDEYEYRLNKKARSNHKWYKWFDENDTPAERKLMWKIDVLLTFYAFLAYWIKYLDQTNLNNAYVAGLKEDLKMKGNDLVNTQVVFNIGNIVFQIPFMYILYGLPLNYVLPSLELAWSILTVCTYKVNTVAQLKAIRFFIGSFEAPAYLAYQYLFGSFIFNPAMIARRSMFYYFGQYLGVMTSGLLSGAIVRSFEGVGGLAAWRWIFIIDGIISIAIAILGFYMLPGTPTDCYSIFFTDDEIRLLRRRLKQNHTAGRPQVDVLKSLFSKETWRKIIFSWEFYVLTIWNMLCWNNSNGASGAYILWLRSENKYSKGRVQDLSALTPGLGLLWLALTCFYADLFQLRWRAIWLSQAFNITGNVLLAVWHIPNNAKWFAWCLQYFGWAMAPVLYSWQNDICRRDAQKRAVILVVMNMLAQSSTAWMAVIVWRTVESPRFLKGYSFTATSAFCLCLWTLLVLWFYKRQEKSFARQNGIVLWNSKTDPAPEADPVPKTAAEINSSDSLTSESDDKSKRVEEEHTYEAK</sequence>
<dbReference type="Proteomes" id="UP000182334">
    <property type="component" value="Chromosome II"/>
</dbReference>
<feature type="compositionally biased region" description="Basic and acidic residues" evidence="7">
    <location>
        <begin position="583"/>
        <end position="599"/>
    </location>
</feature>
<reference evidence="9 10" key="1">
    <citation type="submission" date="2016-10" db="EMBL/GenBank/DDBJ databases">
        <authorList>
            <person name="de Groot N.N."/>
        </authorList>
    </citation>
    <scope>NUCLEOTIDE SEQUENCE [LARGE SCALE GENOMIC DNA]</scope>
    <source>
        <strain evidence="9 10">CBS 141442</strain>
    </source>
</reference>
<dbReference type="PANTHER" id="PTHR43791">
    <property type="entry name" value="PERMEASE-RELATED"/>
    <property type="match status" value="1"/>
</dbReference>
<feature type="transmembrane region" description="Helical" evidence="8">
    <location>
        <begin position="398"/>
        <end position="417"/>
    </location>
</feature>
<evidence type="ECO:0000256" key="7">
    <source>
        <dbReference type="SAM" id="MobiDB-lite"/>
    </source>
</evidence>
<feature type="region of interest" description="Disordered" evidence="7">
    <location>
        <begin position="556"/>
        <end position="599"/>
    </location>
</feature>
<accession>A0A1L0BFP1</accession>